<reference evidence="7" key="1">
    <citation type="journal article" date="2021" name="PeerJ">
        <title>Extensive microbial diversity within the chicken gut microbiome revealed by metagenomics and culture.</title>
        <authorList>
            <person name="Gilroy R."/>
            <person name="Ravi A."/>
            <person name="Getino M."/>
            <person name="Pursley I."/>
            <person name="Horton D.L."/>
            <person name="Alikhan N.F."/>
            <person name="Baker D."/>
            <person name="Gharbi K."/>
            <person name="Hall N."/>
            <person name="Watson M."/>
            <person name="Adriaenssens E.M."/>
            <person name="Foster-Nyarko E."/>
            <person name="Jarju S."/>
            <person name="Secka A."/>
            <person name="Antonio M."/>
            <person name="Oren A."/>
            <person name="Chaudhuri R.R."/>
            <person name="La Ragione R."/>
            <person name="Hildebrand F."/>
            <person name="Pallen M.J."/>
        </authorList>
    </citation>
    <scope>NUCLEOTIDE SEQUENCE</scope>
    <source>
        <strain evidence="7">CHK169-11906</strain>
    </source>
</reference>
<feature type="transmembrane region" description="Helical" evidence="5">
    <location>
        <begin position="154"/>
        <end position="173"/>
    </location>
</feature>
<organism evidence="7 8">
    <name type="scientific">Candidatus Alistipes avicola</name>
    <dbReference type="NCBI Taxonomy" id="2838432"/>
    <lineage>
        <taxon>Bacteria</taxon>
        <taxon>Pseudomonadati</taxon>
        <taxon>Bacteroidota</taxon>
        <taxon>Bacteroidia</taxon>
        <taxon>Bacteroidales</taxon>
        <taxon>Rikenellaceae</taxon>
        <taxon>Alistipes</taxon>
    </lineage>
</organism>
<dbReference type="PANTHER" id="PTHR30414:SF0">
    <property type="entry name" value="MINICONDUCTANCE MECHANOSENSITIVE CHANNEL YBDG"/>
    <property type="match status" value="1"/>
</dbReference>
<dbReference type="Proteomes" id="UP000824259">
    <property type="component" value="Unassembled WGS sequence"/>
</dbReference>
<comment type="subcellular location">
    <subcellularLocation>
        <location evidence="1">Membrane</location>
    </subcellularLocation>
</comment>
<dbReference type="Gene3D" id="2.30.30.60">
    <property type="match status" value="1"/>
</dbReference>
<dbReference type="AlphaFoldDB" id="A0A9D2IBC5"/>
<evidence type="ECO:0000256" key="5">
    <source>
        <dbReference type="SAM" id="Phobius"/>
    </source>
</evidence>
<accession>A0A9D2IBC5</accession>
<dbReference type="GO" id="GO:0071470">
    <property type="term" value="P:cellular response to osmotic stress"/>
    <property type="evidence" value="ECO:0007669"/>
    <property type="project" value="InterPro"/>
</dbReference>
<feature type="transmembrane region" description="Helical" evidence="5">
    <location>
        <begin position="179"/>
        <end position="205"/>
    </location>
</feature>
<dbReference type="GO" id="GO:0005886">
    <property type="term" value="C:plasma membrane"/>
    <property type="evidence" value="ECO:0007669"/>
    <property type="project" value="TreeGrafter"/>
</dbReference>
<name>A0A9D2IBC5_9BACT</name>
<gene>
    <name evidence="7" type="ORF">H9779_01745</name>
</gene>
<sequence length="455" mass="51243">MNTNEFALAILTGIKRFLTWIGIPPYMLDKLDELLFLIVIILFAFLVAAITHAILVHLAKRIAHRSHTGVVDTLFKYSVFRKMTTIIPPLIVSALLPFAFDTKSSWFIISEKVTWIYFFIVLIISTNAILNTVGDTLKKNQQLKNKPLKGFIQIFRVVFYCIVAIIIVAIIVNKSPMHLITGLGAFTAVIMLVFKDTILGLVAGVTISEDNMLRIGDWIEMPQNNINGIVTDISLDVVKVQNFDNTIVTVPPYTLISNSFVNWRGMSESGGRRIMREYTLKLNYIKPCTPEFLERMKQFDPELGDFITAKQRQAAAGTIANTDNPEGLVNGTIDTNLGLLRAYMTLYLKRHSALNHELLTMVRTLAPTENGLPVQIYCFSANKNWPSYESIQSEIMEHFVSVLPAFELYPYQSADARDAMLGSYIESSKVDPASLEGIPWHTVRQEETNKSAPQK</sequence>
<reference evidence="7" key="2">
    <citation type="submission" date="2021-04" db="EMBL/GenBank/DDBJ databases">
        <authorList>
            <person name="Gilroy R."/>
        </authorList>
    </citation>
    <scope>NUCLEOTIDE SEQUENCE</scope>
    <source>
        <strain evidence="7">CHK169-11906</strain>
    </source>
</reference>
<keyword evidence="3 5" id="KW-1133">Transmembrane helix</keyword>
<dbReference type="InterPro" id="IPR030192">
    <property type="entry name" value="YbdG"/>
</dbReference>
<protein>
    <submittedName>
        <fullName evidence="7">Mechanosensitive ion channel family protein</fullName>
    </submittedName>
</protein>
<dbReference type="InterPro" id="IPR010920">
    <property type="entry name" value="LSM_dom_sf"/>
</dbReference>
<dbReference type="EMBL" id="DWYR01000007">
    <property type="protein sequence ID" value="HJA98309.1"/>
    <property type="molecule type" value="Genomic_DNA"/>
</dbReference>
<evidence type="ECO:0000256" key="4">
    <source>
        <dbReference type="ARBA" id="ARBA00023136"/>
    </source>
</evidence>
<evidence type="ECO:0000313" key="7">
    <source>
        <dbReference type="EMBL" id="HJA98309.1"/>
    </source>
</evidence>
<dbReference type="InterPro" id="IPR023408">
    <property type="entry name" value="MscS_beta-dom_sf"/>
</dbReference>
<dbReference type="InterPro" id="IPR006685">
    <property type="entry name" value="MscS_channel_2nd"/>
</dbReference>
<feature type="transmembrane region" description="Helical" evidence="5">
    <location>
        <begin position="34"/>
        <end position="58"/>
    </location>
</feature>
<comment type="caution">
    <text evidence="7">The sequence shown here is derived from an EMBL/GenBank/DDBJ whole genome shotgun (WGS) entry which is preliminary data.</text>
</comment>
<dbReference type="GO" id="GO:0008381">
    <property type="term" value="F:mechanosensitive monoatomic ion channel activity"/>
    <property type="evidence" value="ECO:0007669"/>
    <property type="project" value="InterPro"/>
</dbReference>
<feature type="domain" description="Mechanosensitive ion channel MscS" evidence="6">
    <location>
        <begin position="196"/>
        <end position="264"/>
    </location>
</feature>
<evidence type="ECO:0000256" key="2">
    <source>
        <dbReference type="ARBA" id="ARBA00022692"/>
    </source>
</evidence>
<dbReference type="PANTHER" id="PTHR30414">
    <property type="entry name" value="MINICONDUCTANCE MECHANOSENSITIVE CHANNEL YBDG"/>
    <property type="match status" value="1"/>
</dbReference>
<keyword evidence="2 5" id="KW-0812">Transmembrane</keyword>
<feature type="transmembrane region" description="Helical" evidence="5">
    <location>
        <begin position="115"/>
        <end position="133"/>
    </location>
</feature>
<proteinExistence type="predicted"/>
<evidence type="ECO:0000256" key="3">
    <source>
        <dbReference type="ARBA" id="ARBA00022989"/>
    </source>
</evidence>
<feature type="transmembrane region" description="Helical" evidence="5">
    <location>
        <begin position="79"/>
        <end position="100"/>
    </location>
</feature>
<evidence type="ECO:0000313" key="8">
    <source>
        <dbReference type="Proteomes" id="UP000824259"/>
    </source>
</evidence>
<keyword evidence="4 5" id="KW-0472">Membrane</keyword>
<dbReference type="Pfam" id="PF00924">
    <property type="entry name" value="MS_channel_2nd"/>
    <property type="match status" value="1"/>
</dbReference>
<evidence type="ECO:0000259" key="6">
    <source>
        <dbReference type="Pfam" id="PF00924"/>
    </source>
</evidence>
<dbReference type="SUPFAM" id="SSF50182">
    <property type="entry name" value="Sm-like ribonucleoproteins"/>
    <property type="match status" value="1"/>
</dbReference>
<evidence type="ECO:0000256" key="1">
    <source>
        <dbReference type="ARBA" id="ARBA00004370"/>
    </source>
</evidence>